<name>A0A5C6M7U6_9LACO</name>
<dbReference type="Proteomes" id="UP000321659">
    <property type="component" value="Unassembled WGS sequence"/>
</dbReference>
<dbReference type="SUPFAM" id="SSF52540">
    <property type="entry name" value="P-loop containing nucleoside triphosphate hydrolases"/>
    <property type="match status" value="2"/>
</dbReference>
<keyword evidence="3" id="KW-0347">Helicase</keyword>
<accession>A0A5C6M7U6</accession>
<evidence type="ECO:0000259" key="2">
    <source>
        <dbReference type="PROSITE" id="PS51192"/>
    </source>
</evidence>
<dbReference type="EMBL" id="SRRQ01000021">
    <property type="protein sequence ID" value="TWW10175.1"/>
    <property type="molecule type" value="Genomic_DNA"/>
</dbReference>
<evidence type="ECO:0000313" key="4">
    <source>
        <dbReference type="Proteomes" id="UP000321659"/>
    </source>
</evidence>
<organism evidence="3 4">
    <name type="scientific">Dellaglioa algida</name>
    <dbReference type="NCBI Taxonomy" id="105612"/>
    <lineage>
        <taxon>Bacteria</taxon>
        <taxon>Bacillati</taxon>
        <taxon>Bacillota</taxon>
        <taxon>Bacilli</taxon>
        <taxon>Lactobacillales</taxon>
        <taxon>Lactobacillaceae</taxon>
        <taxon>Dellaglioa</taxon>
    </lineage>
</organism>
<dbReference type="GO" id="GO:0004386">
    <property type="term" value="F:helicase activity"/>
    <property type="evidence" value="ECO:0007669"/>
    <property type="project" value="UniProtKB-KW"/>
</dbReference>
<dbReference type="AlphaFoldDB" id="A0A5C6M7U6"/>
<keyword evidence="3" id="KW-0067">ATP-binding</keyword>
<dbReference type="InterPro" id="IPR027417">
    <property type="entry name" value="P-loop_NTPase"/>
</dbReference>
<dbReference type="PANTHER" id="PTHR45766">
    <property type="entry name" value="DNA ANNEALING HELICASE AND ENDONUCLEASE ZRANB3 FAMILY MEMBER"/>
    <property type="match status" value="1"/>
</dbReference>
<dbReference type="GO" id="GO:0031297">
    <property type="term" value="P:replication fork processing"/>
    <property type="evidence" value="ECO:0007669"/>
    <property type="project" value="TreeGrafter"/>
</dbReference>
<comment type="caution">
    <text evidence="3">The sequence shown here is derived from an EMBL/GenBank/DDBJ whole genome shotgun (WGS) entry which is preliminary data.</text>
</comment>
<proteinExistence type="predicted"/>
<dbReference type="PANTHER" id="PTHR45766:SF6">
    <property type="entry name" value="SWI_SNF-RELATED MATRIX-ASSOCIATED ACTIN-DEPENDENT REGULATOR OF CHROMATIN SUBFAMILY A-LIKE PROTEIN 1"/>
    <property type="match status" value="1"/>
</dbReference>
<dbReference type="GO" id="GO:0006281">
    <property type="term" value="P:DNA repair"/>
    <property type="evidence" value="ECO:0007669"/>
    <property type="project" value="TreeGrafter"/>
</dbReference>
<gene>
    <name evidence="3" type="ORF">LABALGLTS371_15840</name>
</gene>
<dbReference type="Gene3D" id="3.40.50.300">
    <property type="entry name" value="P-loop containing nucleotide triphosphate hydrolases"/>
    <property type="match status" value="2"/>
</dbReference>
<dbReference type="PROSITE" id="PS51192">
    <property type="entry name" value="HELICASE_ATP_BIND_1"/>
    <property type="match status" value="1"/>
</dbReference>
<dbReference type="SMART" id="SM00487">
    <property type="entry name" value="DEXDc"/>
    <property type="match status" value="1"/>
</dbReference>
<evidence type="ECO:0000313" key="3">
    <source>
        <dbReference type="EMBL" id="TWW10175.1"/>
    </source>
</evidence>
<protein>
    <submittedName>
        <fullName evidence="3">Helicase SNF2</fullName>
    </submittedName>
</protein>
<keyword evidence="1" id="KW-0378">Hydrolase</keyword>
<keyword evidence="3" id="KW-0547">Nucleotide-binding</keyword>
<reference evidence="3 4" key="1">
    <citation type="submission" date="2019-04" db="EMBL/GenBank/DDBJ databases">
        <title>In vitro growth and metabolic characteristics of meat-borne Lactobacillus algidus strains.</title>
        <authorList>
            <person name="Sade E."/>
            <person name="Per J."/>
            <person name="Tytti H."/>
            <person name="Johanna B.K."/>
        </authorList>
    </citation>
    <scope>NUCLEOTIDE SEQUENCE [LARGE SCALE GENOMIC DNA]</scope>
    <source>
        <strain evidence="3 4">LTS37-1</strain>
    </source>
</reference>
<sequence>MSQNSFSLYAAQQKQLDKSKPNYYYIMKMGTGKTVVGLSHAIKWFPKSDVIVVAPKQVVNAKSWEKDAELVGFNNNLNVITTDGVKKLSNEDVLNKLIIVDEAHKFKNKSARSKKLNQLIHFASGFVFLSGTPTNGTFDDFEMYALYFNHVKTMVEFKNMYKVAETPHWSRFPIWKVGKNLSTLSDWFNSITSDIVTLDDVTELPSIIERVVEFPADREYKKTKMSYKKDDKLIFDNPTARRIYQRQNQNNKAKTEWLMNAADEYASDKTIIYYTYNKERDLLDDILKDYKVSHVNGDEFDTTGDFLLIQVSSGAGLTLNEYTHAVWWSLPDSFINFDQSKYRNYRIGQAHKITRDFLIVSGTVDMKIWGSLLKKENFNSEMFVD</sequence>
<dbReference type="GO" id="GO:0016787">
    <property type="term" value="F:hydrolase activity"/>
    <property type="evidence" value="ECO:0007669"/>
    <property type="project" value="UniProtKB-KW"/>
</dbReference>
<evidence type="ECO:0000256" key="1">
    <source>
        <dbReference type="ARBA" id="ARBA00022801"/>
    </source>
</evidence>
<dbReference type="InterPro" id="IPR014001">
    <property type="entry name" value="Helicase_ATP-bd"/>
</dbReference>
<dbReference type="RefSeq" id="WP_146303391.1">
    <property type="nucleotide sequence ID" value="NZ_JANXKZ010000002.1"/>
</dbReference>
<feature type="domain" description="Helicase ATP-binding" evidence="2">
    <location>
        <begin position="14"/>
        <end position="151"/>
    </location>
</feature>